<reference evidence="2 3" key="1">
    <citation type="submission" date="2019-04" db="EMBL/GenBank/DDBJ databases">
        <title>Draft genome sequence of Robertkochia marina CC-AMO-30D.</title>
        <authorList>
            <person name="Hameed A."/>
            <person name="Lin S.-Y."/>
            <person name="Shahina M."/>
            <person name="Lai W.-A."/>
            <person name="Young C.-C."/>
        </authorList>
    </citation>
    <scope>NUCLEOTIDE SEQUENCE [LARGE SCALE GENOMIC DNA]</scope>
    <source>
        <strain evidence="2 3">CC-AMO-30D</strain>
    </source>
</reference>
<comment type="caution">
    <text evidence="2">The sequence shown here is derived from an EMBL/GenBank/DDBJ whole genome shotgun (WGS) entry which is preliminary data.</text>
</comment>
<proteinExistence type="predicted"/>
<protein>
    <submittedName>
        <fullName evidence="2">Uncharacterized protein</fullName>
    </submittedName>
</protein>
<dbReference type="Proteomes" id="UP000305939">
    <property type="component" value="Unassembled WGS sequence"/>
</dbReference>
<keyword evidence="3" id="KW-1185">Reference proteome</keyword>
<evidence type="ECO:0000256" key="1">
    <source>
        <dbReference type="SAM" id="MobiDB-lite"/>
    </source>
</evidence>
<sequence length="72" mass="8610">MDLISEAIHFEQNEPKPKTTSERIRFSRRAKDLILSINEIYKKNKDEKLMNLMKKLTVRKQQAEKRLKGRPV</sequence>
<gene>
    <name evidence="2" type="ORF">E7Z59_02295</name>
</gene>
<name>A0A4S3M4E5_9FLAO</name>
<evidence type="ECO:0000313" key="3">
    <source>
        <dbReference type="Proteomes" id="UP000305939"/>
    </source>
</evidence>
<feature type="region of interest" description="Disordered" evidence="1">
    <location>
        <begin position="1"/>
        <end position="24"/>
    </location>
</feature>
<dbReference type="OrthoDB" id="1451549at2"/>
<feature type="compositionally biased region" description="Basic and acidic residues" evidence="1">
    <location>
        <begin position="8"/>
        <end position="24"/>
    </location>
</feature>
<organism evidence="2 3">
    <name type="scientific">Robertkochia marina</name>
    <dbReference type="NCBI Taxonomy" id="1227945"/>
    <lineage>
        <taxon>Bacteria</taxon>
        <taxon>Pseudomonadati</taxon>
        <taxon>Bacteroidota</taxon>
        <taxon>Flavobacteriia</taxon>
        <taxon>Flavobacteriales</taxon>
        <taxon>Flavobacteriaceae</taxon>
        <taxon>Robertkochia</taxon>
    </lineage>
</organism>
<dbReference type="AlphaFoldDB" id="A0A4S3M4E5"/>
<dbReference type="RefSeq" id="WP_136334671.1">
    <property type="nucleotide sequence ID" value="NZ_QXMP01000001.1"/>
</dbReference>
<evidence type="ECO:0000313" key="2">
    <source>
        <dbReference type="EMBL" id="THD69181.1"/>
    </source>
</evidence>
<accession>A0A4S3M4E5</accession>
<dbReference type="EMBL" id="SSMC01000001">
    <property type="protein sequence ID" value="THD69181.1"/>
    <property type="molecule type" value="Genomic_DNA"/>
</dbReference>